<organism evidence="1 2">
    <name type="scientific">Avena sativa</name>
    <name type="common">Oat</name>
    <dbReference type="NCBI Taxonomy" id="4498"/>
    <lineage>
        <taxon>Eukaryota</taxon>
        <taxon>Viridiplantae</taxon>
        <taxon>Streptophyta</taxon>
        <taxon>Embryophyta</taxon>
        <taxon>Tracheophyta</taxon>
        <taxon>Spermatophyta</taxon>
        <taxon>Magnoliopsida</taxon>
        <taxon>Liliopsida</taxon>
        <taxon>Poales</taxon>
        <taxon>Poaceae</taxon>
        <taxon>BOP clade</taxon>
        <taxon>Pooideae</taxon>
        <taxon>Poodae</taxon>
        <taxon>Poeae</taxon>
        <taxon>Poeae Chloroplast Group 1 (Aveneae type)</taxon>
        <taxon>Aveninae</taxon>
        <taxon>Avena</taxon>
    </lineage>
</organism>
<proteinExistence type="predicted"/>
<keyword evidence="2" id="KW-1185">Reference proteome</keyword>
<sequence>MPPRPYLQSILLMAASAAAGDSAPLFSVRRRFPAAFAAAGGHRTCLLHSLSGSRLPKRAVLACFFGTTPTPEALPAGPVVPPSSNLRSIEETRACKERMGQLLEKLKNEGISRKRWRLGAFNRTLCPMCKGGSSEELSLSVFISSDGLNATWNCFRATCGWKSYAQPDGVSKVYQAKRDTGNETDQGVKANHAVKTHRKLREEDLCLKPLCDELVTFFSERMISPETLRRNNVSQRKWNNKLVIAFTYRRDNVLVGCKYRELPKKFSQERNTEKILYGLDDIKQAHDVIIVEGEIDKLSMEEAGYRNCVSVPDGAPPQVSDKLPDKDHDKKYQYLWNCKEYLDSASRIILATDADPPGQALAEELARRLGKERCWRVSWPKKNETEFCKDANEVLMFLGPQALKKVIEGAELYPIRGLFNFRDFFPEIDSYYLGIRGDELGIPTGWKCMDELYKVVPGELTIVTGVPNSGKSEWIDALLCNINDQCGWKFVLCSMENKVRDHARKLLEKHIKKPFFDARYGGSVERMSEDELEVGKEWLNETFHLIRCEDDCLPSIDWVLNLAKAAVLRHGVRGLVIDPYNELDHQRPSNQNETEYVSQILTKIKRFAQHHSCHVWFVAHPRQLHNWNGGPPNMYDISGSAHFINKCDNGIVIHRNRDPDAGPMDVVQVCMKKVRNKVIGQIGDAFLTYDRITGEYKEADEAIVAKVVKQQMRQKQTMHHHR</sequence>
<accession>A0ACD5UI79</accession>
<dbReference type="EnsemblPlants" id="AVESA.00010b.r2.2AG0256430.1">
    <property type="protein sequence ID" value="AVESA.00010b.r2.2AG0256430.1.CDS"/>
    <property type="gene ID" value="AVESA.00010b.r2.2AG0256430"/>
</dbReference>
<dbReference type="Proteomes" id="UP001732700">
    <property type="component" value="Chromosome 2A"/>
</dbReference>
<protein>
    <submittedName>
        <fullName evidence="1">Uncharacterized protein</fullName>
    </submittedName>
</protein>
<name>A0ACD5UI79_AVESA</name>
<evidence type="ECO:0000313" key="2">
    <source>
        <dbReference type="Proteomes" id="UP001732700"/>
    </source>
</evidence>
<reference evidence="1" key="1">
    <citation type="submission" date="2021-05" db="EMBL/GenBank/DDBJ databases">
        <authorList>
            <person name="Scholz U."/>
            <person name="Mascher M."/>
            <person name="Fiebig A."/>
        </authorList>
    </citation>
    <scope>NUCLEOTIDE SEQUENCE [LARGE SCALE GENOMIC DNA]</scope>
</reference>
<reference evidence="1" key="2">
    <citation type="submission" date="2025-09" db="UniProtKB">
        <authorList>
            <consortium name="EnsemblPlants"/>
        </authorList>
    </citation>
    <scope>IDENTIFICATION</scope>
</reference>
<evidence type="ECO:0000313" key="1">
    <source>
        <dbReference type="EnsemblPlants" id="AVESA.00010b.r2.2AG0256430.1.CDS"/>
    </source>
</evidence>